<feature type="region of interest" description="Disordered" evidence="1">
    <location>
        <begin position="27"/>
        <end position="49"/>
    </location>
</feature>
<evidence type="ECO:0000313" key="3">
    <source>
        <dbReference type="Proteomes" id="UP000287651"/>
    </source>
</evidence>
<sequence>MARAIVSSPKVQEVPMEAALRVATALTSKRATEGSTPHPEASTHVHKGSAAVDLYSENVKLLAELEEAT</sequence>
<comment type="caution">
    <text evidence="2">The sequence shown here is derived from an EMBL/GenBank/DDBJ whole genome shotgun (WGS) entry which is preliminary data.</text>
</comment>
<dbReference type="Proteomes" id="UP000287651">
    <property type="component" value="Unassembled WGS sequence"/>
</dbReference>
<protein>
    <submittedName>
        <fullName evidence="2">Uncharacterized protein</fullName>
    </submittedName>
</protein>
<name>A0A427BCJ8_ENSVE</name>
<proteinExistence type="predicted"/>
<evidence type="ECO:0000313" key="2">
    <source>
        <dbReference type="EMBL" id="RRT86158.1"/>
    </source>
</evidence>
<organism evidence="2 3">
    <name type="scientific">Ensete ventricosum</name>
    <name type="common">Abyssinian banana</name>
    <name type="synonym">Musa ensete</name>
    <dbReference type="NCBI Taxonomy" id="4639"/>
    <lineage>
        <taxon>Eukaryota</taxon>
        <taxon>Viridiplantae</taxon>
        <taxon>Streptophyta</taxon>
        <taxon>Embryophyta</taxon>
        <taxon>Tracheophyta</taxon>
        <taxon>Spermatophyta</taxon>
        <taxon>Magnoliopsida</taxon>
        <taxon>Liliopsida</taxon>
        <taxon>Zingiberales</taxon>
        <taxon>Musaceae</taxon>
        <taxon>Ensete</taxon>
    </lineage>
</organism>
<dbReference type="AlphaFoldDB" id="A0A427BCJ8"/>
<evidence type="ECO:0000256" key="1">
    <source>
        <dbReference type="SAM" id="MobiDB-lite"/>
    </source>
</evidence>
<reference evidence="2 3" key="1">
    <citation type="journal article" date="2014" name="Agronomy (Basel)">
        <title>A Draft Genome Sequence for Ensete ventricosum, the Drought-Tolerant Tree Against Hunger.</title>
        <authorList>
            <person name="Harrison J."/>
            <person name="Moore K.A."/>
            <person name="Paszkiewicz K."/>
            <person name="Jones T."/>
            <person name="Grant M."/>
            <person name="Ambacheew D."/>
            <person name="Muzemil S."/>
            <person name="Studholme D.J."/>
        </authorList>
    </citation>
    <scope>NUCLEOTIDE SEQUENCE [LARGE SCALE GENOMIC DNA]</scope>
</reference>
<accession>A0A427BCJ8</accession>
<gene>
    <name evidence="2" type="ORF">B296_00003607</name>
</gene>
<dbReference type="EMBL" id="AMZH03000008">
    <property type="protein sequence ID" value="RRT86158.1"/>
    <property type="molecule type" value="Genomic_DNA"/>
</dbReference>